<gene>
    <name evidence="2" type="ORF">Ato02nite_015050</name>
</gene>
<sequence length="176" mass="19325">MDIGTTTQDLRQVGASALPADERRTQRFGRRCFWTGIALVFTMFLVCLAAAIISDQQVYESRAAQLFGVLSIIPLMLLGAALILLGGIEHLQRSVRSTQIDILAAEDRNRILIERLTVDTDERFDVVMGILGPVAGELNRSAELLEKIEVAIAKVPDHSKAIMDGIELGRIVAPRD</sequence>
<dbReference type="EMBL" id="BOQN01000018">
    <property type="protein sequence ID" value="GIM89712.1"/>
    <property type="molecule type" value="Genomic_DNA"/>
</dbReference>
<organism evidence="2 3">
    <name type="scientific">Paractinoplanes toevensis</name>
    <dbReference type="NCBI Taxonomy" id="571911"/>
    <lineage>
        <taxon>Bacteria</taxon>
        <taxon>Bacillati</taxon>
        <taxon>Actinomycetota</taxon>
        <taxon>Actinomycetes</taxon>
        <taxon>Micromonosporales</taxon>
        <taxon>Micromonosporaceae</taxon>
        <taxon>Paractinoplanes</taxon>
    </lineage>
</organism>
<comment type="caution">
    <text evidence="2">The sequence shown here is derived from an EMBL/GenBank/DDBJ whole genome shotgun (WGS) entry which is preliminary data.</text>
</comment>
<dbReference type="Proteomes" id="UP000677082">
    <property type="component" value="Unassembled WGS sequence"/>
</dbReference>
<dbReference type="AlphaFoldDB" id="A0A919T789"/>
<feature type="transmembrane region" description="Helical" evidence="1">
    <location>
        <begin position="66"/>
        <end position="88"/>
    </location>
</feature>
<keyword evidence="1" id="KW-0812">Transmembrane</keyword>
<name>A0A919T789_9ACTN</name>
<keyword evidence="1" id="KW-0472">Membrane</keyword>
<evidence type="ECO:0000313" key="3">
    <source>
        <dbReference type="Proteomes" id="UP000677082"/>
    </source>
</evidence>
<keyword evidence="3" id="KW-1185">Reference proteome</keyword>
<reference evidence="2 3" key="1">
    <citation type="submission" date="2021-03" db="EMBL/GenBank/DDBJ databases">
        <title>Whole genome shotgun sequence of Actinoplanes toevensis NBRC 105298.</title>
        <authorList>
            <person name="Komaki H."/>
            <person name="Tamura T."/>
        </authorList>
    </citation>
    <scope>NUCLEOTIDE SEQUENCE [LARGE SCALE GENOMIC DNA]</scope>
    <source>
        <strain evidence="2 3">NBRC 105298</strain>
    </source>
</reference>
<feature type="transmembrane region" description="Helical" evidence="1">
    <location>
        <begin position="32"/>
        <end position="54"/>
    </location>
</feature>
<protein>
    <submittedName>
        <fullName evidence="2">Uncharacterized protein</fullName>
    </submittedName>
</protein>
<keyword evidence="1" id="KW-1133">Transmembrane helix</keyword>
<accession>A0A919T789</accession>
<proteinExistence type="predicted"/>
<evidence type="ECO:0000313" key="2">
    <source>
        <dbReference type="EMBL" id="GIM89712.1"/>
    </source>
</evidence>
<evidence type="ECO:0000256" key="1">
    <source>
        <dbReference type="SAM" id="Phobius"/>
    </source>
</evidence>